<evidence type="ECO:0000313" key="1">
    <source>
        <dbReference type="EMBL" id="MBA4654897.1"/>
    </source>
</evidence>
<sequence>MGKEVHVLPGAVTLHSRALAKEAVVFVFELLGRWVSQLALQFVFGAVESLVGTLSGLCPVHQLALQFVELCGSAGWYLEWALPGPPACVCGLTVCGGLLRSLECRVSWLVP</sequence>
<accession>A0A7C9A047</accession>
<name>A0A7C9A047_OPUST</name>
<dbReference type="AlphaFoldDB" id="A0A7C9A047"/>
<reference evidence="1" key="1">
    <citation type="journal article" date="2013" name="J. Plant Res.">
        <title>Effect of fungi and light on seed germination of three Opuntia species from semiarid lands of central Mexico.</title>
        <authorList>
            <person name="Delgado-Sanchez P."/>
            <person name="Jimenez-Bremont J.F."/>
            <person name="Guerrero-Gonzalez Mde L."/>
            <person name="Flores J."/>
        </authorList>
    </citation>
    <scope>NUCLEOTIDE SEQUENCE</scope>
    <source>
        <tissue evidence="1">Cladode</tissue>
    </source>
</reference>
<organism evidence="1">
    <name type="scientific">Opuntia streptacantha</name>
    <name type="common">Prickly pear cactus</name>
    <name type="synonym">Opuntia cardona</name>
    <dbReference type="NCBI Taxonomy" id="393608"/>
    <lineage>
        <taxon>Eukaryota</taxon>
        <taxon>Viridiplantae</taxon>
        <taxon>Streptophyta</taxon>
        <taxon>Embryophyta</taxon>
        <taxon>Tracheophyta</taxon>
        <taxon>Spermatophyta</taxon>
        <taxon>Magnoliopsida</taxon>
        <taxon>eudicotyledons</taxon>
        <taxon>Gunneridae</taxon>
        <taxon>Pentapetalae</taxon>
        <taxon>Caryophyllales</taxon>
        <taxon>Cactineae</taxon>
        <taxon>Cactaceae</taxon>
        <taxon>Opuntioideae</taxon>
        <taxon>Opuntia</taxon>
    </lineage>
</organism>
<dbReference type="EMBL" id="GISG01185308">
    <property type="protein sequence ID" value="MBA4654897.1"/>
    <property type="molecule type" value="Transcribed_RNA"/>
</dbReference>
<proteinExistence type="predicted"/>
<protein>
    <submittedName>
        <fullName evidence="1">Uncharacterized protein</fullName>
    </submittedName>
</protein>
<reference evidence="1" key="2">
    <citation type="submission" date="2020-07" db="EMBL/GenBank/DDBJ databases">
        <authorList>
            <person name="Vera ALvarez R."/>
            <person name="Arias-Moreno D.M."/>
            <person name="Jimenez-Jacinto V."/>
            <person name="Jimenez-Bremont J.F."/>
            <person name="Swaminathan K."/>
            <person name="Moose S.P."/>
            <person name="Guerrero-Gonzalez M.L."/>
            <person name="Marino-Ramirez L."/>
            <person name="Landsman D."/>
            <person name="Rodriguez-Kessler M."/>
            <person name="Delgado-Sanchez P."/>
        </authorList>
    </citation>
    <scope>NUCLEOTIDE SEQUENCE</scope>
    <source>
        <tissue evidence="1">Cladode</tissue>
    </source>
</reference>